<dbReference type="InterPro" id="IPR003593">
    <property type="entry name" value="AAA+_ATPase"/>
</dbReference>
<keyword evidence="4" id="KW-0472">Membrane</keyword>
<dbReference type="InterPro" id="IPR037257">
    <property type="entry name" value="T2SS_E_N_sf"/>
</dbReference>
<feature type="transmembrane region" description="Helical" evidence="4">
    <location>
        <begin position="14"/>
        <end position="35"/>
    </location>
</feature>
<dbReference type="Gene3D" id="3.30.300.160">
    <property type="entry name" value="Type II secretion system, protein E, N-terminal domain"/>
    <property type="match status" value="1"/>
</dbReference>
<organism evidence="6 7">
    <name type="scientific">Candidatus Kaiserbacteria bacterium GW2011_GWC2_52_8b</name>
    <dbReference type="NCBI Taxonomy" id="1618676"/>
    <lineage>
        <taxon>Bacteria</taxon>
        <taxon>Candidatus Kaiseribacteriota</taxon>
    </lineage>
</organism>
<keyword evidence="2" id="KW-0547">Nucleotide-binding</keyword>
<dbReference type="InterPro" id="IPR027417">
    <property type="entry name" value="P-loop_NTPase"/>
</dbReference>
<evidence type="ECO:0000313" key="7">
    <source>
        <dbReference type="Proteomes" id="UP000034445"/>
    </source>
</evidence>
<feature type="domain" description="Bacterial type II secretion system protein E" evidence="5">
    <location>
        <begin position="461"/>
        <end position="475"/>
    </location>
</feature>
<name>A0A0G1ZN32_9BACT</name>
<dbReference type="SUPFAM" id="SSF160246">
    <property type="entry name" value="EspE N-terminal domain-like"/>
    <property type="match status" value="1"/>
</dbReference>
<dbReference type="FunFam" id="3.40.50.300:FF:000398">
    <property type="entry name" value="Type IV pilus assembly ATPase PilB"/>
    <property type="match status" value="1"/>
</dbReference>
<dbReference type="EMBL" id="LCRF01000071">
    <property type="protein sequence ID" value="KKW29542.1"/>
    <property type="molecule type" value="Genomic_DNA"/>
</dbReference>
<evidence type="ECO:0000256" key="3">
    <source>
        <dbReference type="ARBA" id="ARBA00022840"/>
    </source>
</evidence>
<keyword evidence="4" id="KW-0812">Transmembrane</keyword>
<keyword evidence="4" id="KW-1133">Transmembrane helix</keyword>
<dbReference type="GO" id="GO:0005524">
    <property type="term" value="F:ATP binding"/>
    <property type="evidence" value="ECO:0007669"/>
    <property type="project" value="UniProtKB-KW"/>
</dbReference>
<evidence type="ECO:0000259" key="5">
    <source>
        <dbReference type="PROSITE" id="PS00662"/>
    </source>
</evidence>
<dbReference type="Pfam" id="PF00437">
    <property type="entry name" value="T2SSE"/>
    <property type="match status" value="1"/>
</dbReference>
<evidence type="ECO:0000256" key="1">
    <source>
        <dbReference type="ARBA" id="ARBA00006611"/>
    </source>
</evidence>
<sequence>MAITFIPQNRRQKYLLSLLGAIVLLGLGIWGYQFVRKEPSALLQPQLPLPRQVQIDFSVFERPAFLELGEPRPPILPSEEVGKSNPFAPYKRMDILQALVQKNLLRKEEAEQIGKEVQASGQKPEEVLFARRKIDEDLLFQTKAELLQMPLRSVDPKEISLKTLELIPEDSAKYYKMAPLALKEGVLEVGMAYPENQRAQEALQFLARQGNFSYGISLITLSARRETTRALKELEEEMEKGAEKPKKEVVEEGQLREDAPITKMVAVIVRNAVEGGASDIHIEPGKGGLRVRFRFLGDLHPSLVLPANVSSSIVSRLKVLANMKIDETRKPQDGRFSAVVGGRAIDFRVATFPTPQGEKVALRVLDPAAAFKSFEDLGIESMNLKRIKKATERPYGLILVTGPTGSGKTTTLYAILRQLNKETVNILSLEDPVEYFIDGVNQSQVQPEIGYDFASGLRQLLRQDPDIIMVGEVRDSETAQLVIHAALTGHIVLSTLHTNSASGVIPRLLDMGVDRYLIPTTLALAIAQRLVRRLCNDCKKKVEPEKGIRELLWNEIQGLPPAARKQLPPTVGKNQEELFIFHPVGCKRCGASGYTGRIAIMETLAMSDRIAELVNTRASESKVEKAAQEEGMLTMRQDGILKVLDGVTTFEEVLRVTAES</sequence>
<dbReference type="Pfam" id="PF05157">
    <property type="entry name" value="MshEN"/>
    <property type="match status" value="1"/>
</dbReference>
<dbReference type="Gene3D" id="3.40.50.300">
    <property type="entry name" value="P-loop containing nucleotide triphosphate hydrolases"/>
    <property type="match status" value="1"/>
</dbReference>
<dbReference type="PANTHER" id="PTHR30258">
    <property type="entry name" value="TYPE II SECRETION SYSTEM PROTEIN GSPE-RELATED"/>
    <property type="match status" value="1"/>
</dbReference>
<dbReference type="GO" id="GO:0005886">
    <property type="term" value="C:plasma membrane"/>
    <property type="evidence" value="ECO:0007669"/>
    <property type="project" value="TreeGrafter"/>
</dbReference>
<evidence type="ECO:0000313" key="6">
    <source>
        <dbReference type="EMBL" id="KKW29542.1"/>
    </source>
</evidence>
<reference evidence="6 7" key="1">
    <citation type="journal article" date="2015" name="Nature">
        <title>rRNA introns, odd ribosomes, and small enigmatic genomes across a large radiation of phyla.</title>
        <authorList>
            <person name="Brown C.T."/>
            <person name="Hug L.A."/>
            <person name="Thomas B.C."/>
            <person name="Sharon I."/>
            <person name="Castelle C.J."/>
            <person name="Singh A."/>
            <person name="Wilkins M.J."/>
            <person name="Williams K.H."/>
            <person name="Banfield J.F."/>
        </authorList>
    </citation>
    <scope>NUCLEOTIDE SEQUENCE [LARGE SCALE GENOMIC DNA]</scope>
</reference>
<dbReference type="PANTHER" id="PTHR30258:SF3">
    <property type="entry name" value="SLL1921 PROTEIN"/>
    <property type="match status" value="1"/>
</dbReference>
<dbReference type="InterPro" id="IPR007831">
    <property type="entry name" value="T2SS_GspE_N"/>
</dbReference>
<accession>A0A0G1ZN32</accession>
<comment type="similarity">
    <text evidence="1">Belongs to the GSP E family.</text>
</comment>
<evidence type="ECO:0000256" key="2">
    <source>
        <dbReference type="ARBA" id="ARBA00022741"/>
    </source>
</evidence>
<proteinExistence type="inferred from homology"/>
<dbReference type="SMART" id="SM00382">
    <property type="entry name" value="AAA"/>
    <property type="match status" value="1"/>
</dbReference>
<evidence type="ECO:0000256" key="4">
    <source>
        <dbReference type="SAM" id="Phobius"/>
    </source>
</evidence>
<dbReference type="Gene3D" id="3.30.450.90">
    <property type="match status" value="1"/>
</dbReference>
<dbReference type="CDD" id="cd01129">
    <property type="entry name" value="PulE-GspE-like"/>
    <property type="match status" value="1"/>
</dbReference>
<dbReference type="InterPro" id="IPR001482">
    <property type="entry name" value="T2SS/T4SS_dom"/>
</dbReference>
<comment type="caution">
    <text evidence="6">The sequence shown here is derived from an EMBL/GenBank/DDBJ whole genome shotgun (WGS) entry which is preliminary data.</text>
</comment>
<protein>
    <submittedName>
        <fullName evidence="6">Type IV-A pilus assembly ATPase PilB</fullName>
    </submittedName>
</protein>
<keyword evidence="3" id="KW-0067">ATP-binding</keyword>
<dbReference type="GO" id="GO:0016887">
    <property type="term" value="F:ATP hydrolysis activity"/>
    <property type="evidence" value="ECO:0007669"/>
    <property type="project" value="TreeGrafter"/>
</dbReference>
<dbReference type="PROSITE" id="PS00662">
    <property type="entry name" value="T2SP_E"/>
    <property type="match status" value="1"/>
</dbReference>
<dbReference type="Proteomes" id="UP000034445">
    <property type="component" value="Unassembled WGS sequence"/>
</dbReference>
<dbReference type="SUPFAM" id="SSF52540">
    <property type="entry name" value="P-loop containing nucleoside triphosphate hydrolases"/>
    <property type="match status" value="1"/>
</dbReference>
<dbReference type="AlphaFoldDB" id="A0A0G1ZN32"/>
<gene>
    <name evidence="6" type="ORF">UY74_C0071G0005</name>
</gene>